<dbReference type="RefSeq" id="XP_033794634.1">
    <property type="nucleotide sequence ID" value="XM_033938743.1"/>
</dbReference>
<name>A0A6P8R3R7_GEOSA</name>
<dbReference type="CTD" id="375190"/>
<organism evidence="2 4">
    <name type="scientific">Geotrypetes seraphini</name>
    <name type="common">Gaboon caecilian</name>
    <name type="synonym">Caecilia seraphini</name>
    <dbReference type="NCBI Taxonomy" id="260995"/>
    <lineage>
        <taxon>Eukaryota</taxon>
        <taxon>Metazoa</taxon>
        <taxon>Chordata</taxon>
        <taxon>Craniata</taxon>
        <taxon>Vertebrata</taxon>
        <taxon>Euteleostomi</taxon>
        <taxon>Amphibia</taxon>
        <taxon>Gymnophiona</taxon>
        <taxon>Geotrypetes</taxon>
    </lineage>
</organism>
<evidence type="ECO:0000256" key="1">
    <source>
        <dbReference type="ARBA" id="ARBA00007753"/>
    </source>
</evidence>
<dbReference type="InterPro" id="IPR040046">
    <property type="entry name" value="FAM228"/>
</dbReference>
<evidence type="ECO:0000313" key="3">
    <source>
        <dbReference type="RefSeq" id="XP_033794632.1"/>
    </source>
</evidence>
<dbReference type="PANTHER" id="PTHR28584:SF1">
    <property type="entry name" value="PROTEIN FAM228B"/>
    <property type="match status" value="1"/>
</dbReference>
<protein>
    <submittedName>
        <fullName evidence="3 4">Protein FAM228B isoform X1</fullName>
    </submittedName>
</protein>
<dbReference type="GeneID" id="117357738"/>
<reference evidence="3 4" key="1">
    <citation type="submission" date="2025-04" db="UniProtKB">
        <authorList>
            <consortium name="RefSeq"/>
        </authorList>
    </citation>
    <scope>IDENTIFICATION</scope>
</reference>
<gene>
    <name evidence="3 4 5 6 7" type="primary">FAM228B</name>
</gene>
<dbReference type="KEGG" id="gsh:117357738"/>
<dbReference type="RefSeq" id="XP_033794636.1">
    <property type="nucleotide sequence ID" value="XM_033938745.1"/>
</dbReference>
<dbReference type="PANTHER" id="PTHR28584">
    <property type="entry name" value="FAMILY WITH SEQUENCE SIMILARITY 228 MEMBER A"/>
    <property type="match status" value="1"/>
</dbReference>
<sequence>MTSIRQSSSGKGNITMSWTQEEIEQLVKEELPIPPFSQCHYTKKSARKTHSSAVPRKASYSYPLFKSVYASFLKSKTSKEWLANKPLTALEELENKERKEFNRASQMVLDTENYFVKEFDKYLIHREFVELRKKEMNYRKWSQRVSEPLLQAIEDIVDSKSNEEIGQRRCLQLEHYLNYCNKKGHVFLEVYNPLEYDPFCLYNLCCQNDKVSTPYLHDPLLREIEENINEEKVVLLCLKGKMYSNKEIDKLHKPKLPLVPLGRKHVFATDWLRTTSIFIENEAQRTGRRRMSSSSTRGILDFKTWTETKYTPELVNEEMQICRKRKFLKRYSGHTPPVNQVTINRAAVLAAT</sequence>
<comment type="similarity">
    <text evidence="1">Belongs to the FAM228 family.</text>
</comment>
<dbReference type="OrthoDB" id="9905773at2759"/>
<dbReference type="Proteomes" id="UP000515159">
    <property type="component" value="Chromosome 3"/>
</dbReference>
<evidence type="ECO:0000313" key="6">
    <source>
        <dbReference type="RefSeq" id="XP_033794635.1"/>
    </source>
</evidence>
<dbReference type="RefSeq" id="XP_033794632.1">
    <property type="nucleotide sequence ID" value="XM_033938741.1"/>
</dbReference>
<evidence type="ECO:0000313" key="7">
    <source>
        <dbReference type="RefSeq" id="XP_033794636.1"/>
    </source>
</evidence>
<evidence type="ECO:0000313" key="4">
    <source>
        <dbReference type="RefSeq" id="XP_033794633.1"/>
    </source>
</evidence>
<evidence type="ECO:0000313" key="2">
    <source>
        <dbReference type="Proteomes" id="UP000515159"/>
    </source>
</evidence>
<keyword evidence="2" id="KW-1185">Reference proteome</keyword>
<dbReference type="RefSeq" id="XP_033794633.1">
    <property type="nucleotide sequence ID" value="XM_033938742.1"/>
</dbReference>
<evidence type="ECO:0000313" key="5">
    <source>
        <dbReference type="RefSeq" id="XP_033794634.1"/>
    </source>
</evidence>
<proteinExistence type="inferred from homology"/>
<accession>A0A6P8R3R7</accession>
<dbReference type="RefSeq" id="XP_033794635.1">
    <property type="nucleotide sequence ID" value="XM_033938744.1"/>
</dbReference>
<dbReference type="AlphaFoldDB" id="A0A6P8R3R7"/>